<dbReference type="RefSeq" id="XP_046057901.1">
    <property type="nucleotide sequence ID" value="XM_046208787.1"/>
</dbReference>
<dbReference type="GeneID" id="70239359"/>
<evidence type="ECO:0000313" key="2">
    <source>
        <dbReference type="Proteomes" id="UP000769157"/>
    </source>
</evidence>
<dbReference type="EMBL" id="JAEUBE010000511">
    <property type="protein sequence ID" value="KAH3660190.1"/>
    <property type="molecule type" value="Genomic_DNA"/>
</dbReference>
<dbReference type="AlphaFoldDB" id="A0A9P8NVA6"/>
<organism evidence="1 2">
    <name type="scientific">Ogataea philodendri</name>
    <dbReference type="NCBI Taxonomy" id="1378263"/>
    <lineage>
        <taxon>Eukaryota</taxon>
        <taxon>Fungi</taxon>
        <taxon>Dikarya</taxon>
        <taxon>Ascomycota</taxon>
        <taxon>Saccharomycotina</taxon>
        <taxon>Pichiomycetes</taxon>
        <taxon>Pichiales</taxon>
        <taxon>Pichiaceae</taxon>
        <taxon>Ogataea</taxon>
    </lineage>
</organism>
<dbReference type="Proteomes" id="UP000769157">
    <property type="component" value="Unassembled WGS sequence"/>
</dbReference>
<name>A0A9P8NVA6_9ASCO</name>
<reference evidence="1" key="1">
    <citation type="journal article" date="2021" name="Open Biol.">
        <title>Shared evolutionary footprints suggest mitochondrial oxidative damage underlies multiple complex I losses in fungi.</title>
        <authorList>
            <person name="Schikora-Tamarit M.A."/>
            <person name="Marcet-Houben M."/>
            <person name="Nosek J."/>
            <person name="Gabaldon T."/>
        </authorList>
    </citation>
    <scope>NUCLEOTIDE SEQUENCE</scope>
    <source>
        <strain evidence="1">CBS6075</strain>
    </source>
</reference>
<accession>A0A9P8NVA6</accession>
<sequence length="229" mass="24464">MDVDHVIPLLLRHLGKRAVSENTCVIDEDVHGSKRVDSRLHNLVRPAPAPVTMTTLSLSDVILVLPWSLAGSLDDCSMMRLAPSLRSQRICANRPAATSKIEPEQSQSTELRYKTSGATFSGSSLCNTSGGITVSVILDLASGAIAFTLMLYFAPSLASVSARPTKPSLAADLNAPLRCTSKTAWKSFSDMFLNDESFKIPALLINTCTLPNVSTAVFTIPSGLVTTLS</sequence>
<gene>
    <name evidence="1" type="ORF">OGAPHI_007395</name>
</gene>
<evidence type="ECO:0000313" key="1">
    <source>
        <dbReference type="EMBL" id="KAH3660190.1"/>
    </source>
</evidence>
<proteinExistence type="predicted"/>
<reference evidence="1" key="2">
    <citation type="submission" date="2021-01" db="EMBL/GenBank/DDBJ databases">
        <authorList>
            <person name="Schikora-Tamarit M.A."/>
        </authorList>
    </citation>
    <scope>NUCLEOTIDE SEQUENCE</scope>
    <source>
        <strain evidence="1">CBS6075</strain>
    </source>
</reference>
<comment type="caution">
    <text evidence="1">The sequence shown here is derived from an EMBL/GenBank/DDBJ whole genome shotgun (WGS) entry which is preliminary data.</text>
</comment>
<protein>
    <submittedName>
        <fullName evidence="1">Uncharacterized protein</fullName>
    </submittedName>
</protein>
<keyword evidence="2" id="KW-1185">Reference proteome</keyword>